<dbReference type="NCBIfam" id="TIGR02069">
    <property type="entry name" value="cyanophycinase"/>
    <property type="match status" value="1"/>
</dbReference>
<evidence type="ECO:0000256" key="6">
    <source>
        <dbReference type="ARBA" id="ARBA00022670"/>
    </source>
</evidence>
<evidence type="ECO:0000256" key="3">
    <source>
        <dbReference type="ARBA" id="ARBA00006534"/>
    </source>
</evidence>
<dbReference type="InterPro" id="IPR005320">
    <property type="entry name" value="Peptidase_S51"/>
</dbReference>
<keyword evidence="10" id="KW-1185">Reference proteome</keyword>
<dbReference type="GO" id="GO:0008241">
    <property type="term" value="F:peptidyl-dipeptidase activity"/>
    <property type="evidence" value="ECO:0007669"/>
    <property type="project" value="UniProtKB-EC"/>
</dbReference>
<keyword evidence="7 9" id="KW-0378">Hydrolase</keyword>
<dbReference type="Pfam" id="PF03575">
    <property type="entry name" value="Peptidase_S51"/>
    <property type="match status" value="1"/>
</dbReference>
<evidence type="ECO:0000256" key="5">
    <source>
        <dbReference type="ARBA" id="ARBA00015719"/>
    </source>
</evidence>
<comment type="caution">
    <text evidence="9">The sequence shown here is derived from an EMBL/GenBank/DDBJ whole genome shotgun (WGS) entry which is preliminary data.</text>
</comment>
<dbReference type="InterPro" id="IPR011811">
    <property type="entry name" value="Peptidase_S51_cyanophycinase"/>
</dbReference>
<name>A0ABW8RER7_9BACI</name>
<keyword evidence="8" id="KW-0720">Serine protease</keyword>
<evidence type="ECO:0000256" key="8">
    <source>
        <dbReference type="ARBA" id="ARBA00022825"/>
    </source>
</evidence>
<organism evidence="9 10">
    <name type="scientific">Bacillus salipaludis</name>
    <dbReference type="NCBI Taxonomy" id="2547811"/>
    <lineage>
        <taxon>Bacteria</taxon>
        <taxon>Bacillati</taxon>
        <taxon>Bacillota</taxon>
        <taxon>Bacilli</taxon>
        <taxon>Bacillales</taxon>
        <taxon>Bacillaceae</taxon>
        <taxon>Bacillus</taxon>
    </lineage>
</organism>
<evidence type="ECO:0000256" key="4">
    <source>
        <dbReference type="ARBA" id="ARBA00013115"/>
    </source>
</evidence>
<comment type="similarity">
    <text evidence="3">Belongs to the peptidase S51 family.</text>
</comment>
<evidence type="ECO:0000256" key="7">
    <source>
        <dbReference type="ARBA" id="ARBA00022801"/>
    </source>
</evidence>
<evidence type="ECO:0000256" key="1">
    <source>
        <dbReference type="ARBA" id="ARBA00001092"/>
    </source>
</evidence>
<dbReference type="CDD" id="cd03145">
    <property type="entry name" value="GAT1_cyanophycinase"/>
    <property type="match status" value="1"/>
</dbReference>
<comment type="function">
    <text evidence="2">Exopeptidase that catalyzes the hydrolytic cleavage of multi-L-arginyl-poly-L-aspartic acid (cyanophycin; a water-insoluble reserve polymer) into aspartate-arginine dipeptides.</text>
</comment>
<evidence type="ECO:0000256" key="2">
    <source>
        <dbReference type="ARBA" id="ARBA00002039"/>
    </source>
</evidence>
<dbReference type="Gene3D" id="3.40.50.880">
    <property type="match status" value="1"/>
</dbReference>
<dbReference type="EMBL" id="JBJHQH010000006">
    <property type="protein sequence ID" value="MFK9091937.1"/>
    <property type="molecule type" value="Genomic_DNA"/>
</dbReference>
<dbReference type="GO" id="GO:0004180">
    <property type="term" value="F:carboxypeptidase activity"/>
    <property type="evidence" value="ECO:0007669"/>
    <property type="project" value="UniProtKB-KW"/>
</dbReference>
<dbReference type="PANTHER" id="PTHR36175:SF1">
    <property type="entry name" value="CYANOPHYCINASE"/>
    <property type="match status" value="1"/>
</dbReference>
<dbReference type="RefSeq" id="WP_406580548.1">
    <property type="nucleotide sequence ID" value="NZ_JBJHQH010000006.1"/>
</dbReference>
<keyword evidence="6" id="KW-0645">Protease</keyword>
<evidence type="ECO:0000313" key="10">
    <source>
        <dbReference type="Proteomes" id="UP001623041"/>
    </source>
</evidence>
<evidence type="ECO:0000313" key="9">
    <source>
        <dbReference type="EMBL" id="MFK9091937.1"/>
    </source>
</evidence>
<gene>
    <name evidence="9" type="ORF">ACJEBI_10640</name>
</gene>
<dbReference type="InterPro" id="IPR029062">
    <property type="entry name" value="Class_I_gatase-like"/>
</dbReference>
<reference evidence="9 10" key="1">
    <citation type="submission" date="2024-11" db="EMBL/GenBank/DDBJ databases">
        <authorList>
            <person name="Lucas J.A."/>
        </authorList>
    </citation>
    <scope>NUCLEOTIDE SEQUENCE [LARGE SCALE GENOMIC DNA]</scope>
    <source>
        <strain evidence="9 10">Z 5.4</strain>
    </source>
</reference>
<accession>A0ABW8RER7</accession>
<dbReference type="EC" id="3.4.15.6" evidence="4"/>
<proteinExistence type="inferred from homology"/>
<dbReference type="Proteomes" id="UP001623041">
    <property type="component" value="Unassembled WGS sequence"/>
</dbReference>
<dbReference type="SUPFAM" id="SSF52317">
    <property type="entry name" value="Class I glutamine amidotransferase-like"/>
    <property type="match status" value="1"/>
</dbReference>
<comment type="catalytic activity">
    <reaction evidence="1">
        <text>[L-4-(L-arginin-2-N-yl)aspartate](n) + H2O = [L-4-(L-arginin-2-N-yl)aspartate](n-1) + L-4-(L-arginin-2-N-yl)aspartate</text>
        <dbReference type="Rhea" id="RHEA:12845"/>
        <dbReference type="Rhea" id="RHEA-COMP:13728"/>
        <dbReference type="Rhea" id="RHEA-COMP:13734"/>
        <dbReference type="ChEBI" id="CHEBI:15377"/>
        <dbReference type="ChEBI" id="CHEBI:137986"/>
        <dbReference type="ChEBI" id="CHEBI:137991"/>
        <dbReference type="EC" id="3.4.15.6"/>
    </reaction>
</comment>
<keyword evidence="9" id="KW-0121">Carboxypeptidase</keyword>
<dbReference type="PANTHER" id="PTHR36175">
    <property type="entry name" value="CYANOPHYCINASE"/>
    <property type="match status" value="1"/>
</dbReference>
<protein>
    <recommendedName>
        <fullName evidence="5">Cyanophycinase</fullName>
        <ecNumber evidence="4">3.4.15.6</ecNumber>
    </recommendedName>
</protein>
<sequence length="438" mass="47983">MRKLPIIFVLVLTMFSITMYSFQAGATENMNSLSKTSGKGSLVIVGGALSSDNEAVYNKYLTLAQQYKGKSLKDVKIAIIPAASAAPIESADAYKDDFVRYGVPEKNIYTAPIALMDDPSTKDVDESTWKDNGNSAEIAKELEEFDAVWFVGGDQLRHIKTLVSADGKDTVVLKAIRKIYENGAVLGGSSAGAAVMSNPMIASGTSVGALKEGVHILKNFDQETGDDQLFLTTGLGFFTHGIVDQHFLERGRFGRLLVASQYNKTRYGFGVDENSAMVYTGADESVEIVGASGLLIVDLQGATTPKGKRFALNNVTMHYLEKGDRFHLNDGTFTLNKLHETTKGIEYYSKNPITKDIFGPQVLKKVLTEDLIDNEAATADALWFDMEDEKKGTGFRFTFRKTDKTEGFWGRIDKVGSYSALNVQMDVEPISIKISIDK</sequence>